<proteinExistence type="predicted"/>
<feature type="region of interest" description="Disordered" evidence="1">
    <location>
        <begin position="89"/>
        <end position="108"/>
    </location>
</feature>
<keyword evidence="3" id="KW-1185">Reference proteome</keyword>
<dbReference type="OrthoDB" id="6242252at2759"/>
<evidence type="ECO:0000313" key="2">
    <source>
        <dbReference type="EMBL" id="KAF5404796.1"/>
    </source>
</evidence>
<dbReference type="AlphaFoldDB" id="A0A8J4WKA1"/>
<dbReference type="EMBL" id="LUCH01000579">
    <property type="protein sequence ID" value="KAF5404796.1"/>
    <property type="molecule type" value="Genomic_DNA"/>
</dbReference>
<feature type="region of interest" description="Disordered" evidence="1">
    <location>
        <begin position="1"/>
        <end position="32"/>
    </location>
</feature>
<dbReference type="Proteomes" id="UP000748531">
    <property type="component" value="Unassembled WGS sequence"/>
</dbReference>
<comment type="caution">
    <text evidence="2">The sequence shown here is derived from an EMBL/GenBank/DDBJ whole genome shotgun (WGS) entry which is preliminary data.</text>
</comment>
<gene>
    <name evidence="2" type="ORF">PHET_01573</name>
</gene>
<evidence type="ECO:0000256" key="1">
    <source>
        <dbReference type="SAM" id="MobiDB-lite"/>
    </source>
</evidence>
<reference evidence="2" key="1">
    <citation type="submission" date="2019-05" db="EMBL/GenBank/DDBJ databases">
        <title>Annotation for the trematode Paragonimus heterotremus.</title>
        <authorList>
            <person name="Choi Y.-J."/>
        </authorList>
    </citation>
    <scope>NUCLEOTIDE SEQUENCE</scope>
    <source>
        <strain evidence="2">LC</strain>
    </source>
</reference>
<accession>A0A8J4WKA1</accession>
<organism evidence="2 3">
    <name type="scientific">Paragonimus heterotremus</name>
    <dbReference type="NCBI Taxonomy" id="100268"/>
    <lineage>
        <taxon>Eukaryota</taxon>
        <taxon>Metazoa</taxon>
        <taxon>Spiralia</taxon>
        <taxon>Lophotrochozoa</taxon>
        <taxon>Platyhelminthes</taxon>
        <taxon>Trematoda</taxon>
        <taxon>Digenea</taxon>
        <taxon>Plagiorchiida</taxon>
        <taxon>Troglotremata</taxon>
        <taxon>Troglotrematidae</taxon>
        <taxon>Paragonimus</taxon>
    </lineage>
</organism>
<feature type="compositionally biased region" description="Low complexity" evidence="1">
    <location>
        <begin position="92"/>
        <end position="103"/>
    </location>
</feature>
<protein>
    <submittedName>
        <fullName evidence="2">Uncharacterized protein</fullName>
    </submittedName>
</protein>
<sequence>MFFARWSDASASTSEDEGKWPPPGRRKRHPAGNSYETACTFSDDSQSCISRLLDSPAGVTFQKGDETGARCRVFFANDECSQRVWIQRDARSPSTGSSSGFYSRQPTHSVGQLTSPFLFSPDTSENIDQTTDRLISKFCHFRLNSEPPVDVDDVSLTPSSPPMLRRFLNAKITKTSKDCSYSCPSQRRRSDNRSAVRHSIKTREHIHATDNADETIYYIEL</sequence>
<evidence type="ECO:0000313" key="3">
    <source>
        <dbReference type="Proteomes" id="UP000748531"/>
    </source>
</evidence>
<name>A0A8J4WKA1_9TREM</name>